<dbReference type="InterPro" id="IPR020904">
    <property type="entry name" value="Sc_DH/Rdtase_CS"/>
</dbReference>
<evidence type="ECO:0000313" key="10">
    <source>
        <dbReference type="Proteomes" id="UP000604046"/>
    </source>
</evidence>
<evidence type="ECO:0000256" key="6">
    <source>
        <dbReference type="ARBA" id="ARBA00039153"/>
    </source>
</evidence>
<dbReference type="PANTHER" id="PTHR15104:SF0">
    <property type="entry name" value="DIHYDROPTERIDINE REDUCTASE"/>
    <property type="match status" value="1"/>
</dbReference>
<evidence type="ECO:0000256" key="7">
    <source>
        <dbReference type="ARBA" id="ARBA00039520"/>
    </source>
</evidence>
<dbReference type="Gene3D" id="3.40.50.720">
    <property type="entry name" value="NAD(P)-binding Rossmann-like Domain"/>
    <property type="match status" value="1"/>
</dbReference>
<dbReference type="EC" id="1.5.1.34" evidence="6"/>
<evidence type="ECO:0000256" key="3">
    <source>
        <dbReference type="ARBA" id="ARBA00022857"/>
    </source>
</evidence>
<evidence type="ECO:0000256" key="1">
    <source>
        <dbReference type="ARBA" id="ARBA00006484"/>
    </source>
</evidence>
<keyword evidence="3" id="KW-0521">NADP</keyword>
<evidence type="ECO:0000313" key="9">
    <source>
        <dbReference type="EMBL" id="CAE7458387.1"/>
    </source>
</evidence>
<dbReference type="GO" id="GO:0004155">
    <property type="term" value="F:6,7-dihydropteridine reductase activity"/>
    <property type="evidence" value="ECO:0007669"/>
    <property type="project" value="UniProtKB-EC"/>
</dbReference>
<gene>
    <name evidence="9" type="primary">qdpr</name>
    <name evidence="9" type="ORF">SNAT2548_LOCUS25384</name>
</gene>
<proteinExistence type="inferred from homology"/>
<dbReference type="SUPFAM" id="SSF51735">
    <property type="entry name" value="NAD(P)-binding Rossmann-fold domains"/>
    <property type="match status" value="1"/>
</dbReference>
<dbReference type="InterPro" id="IPR036291">
    <property type="entry name" value="NAD(P)-bd_dom_sf"/>
</dbReference>
<dbReference type="PROSITE" id="PS00061">
    <property type="entry name" value="ADH_SHORT"/>
    <property type="match status" value="1"/>
</dbReference>
<evidence type="ECO:0000256" key="8">
    <source>
        <dbReference type="ARBA" id="ARBA00041348"/>
    </source>
</evidence>
<dbReference type="PANTHER" id="PTHR15104">
    <property type="entry name" value="DIHYDROPTERIDINE REDUCTASE"/>
    <property type="match status" value="1"/>
</dbReference>
<dbReference type="GO" id="GO:0070404">
    <property type="term" value="F:NADH binding"/>
    <property type="evidence" value="ECO:0007669"/>
    <property type="project" value="TreeGrafter"/>
</dbReference>
<protein>
    <recommendedName>
        <fullName evidence="7">Dihydropteridine reductase</fullName>
        <ecNumber evidence="6">1.5.1.34</ecNumber>
    </recommendedName>
    <alternativeName>
        <fullName evidence="8">Quinoid dihydropteridine reductase</fullName>
    </alternativeName>
</protein>
<dbReference type="GO" id="GO:0070402">
    <property type="term" value="F:NADPH binding"/>
    <property type="evidence" value="ECO:0007669"/>
    <property type="project" value="TreeGrafter"/>
</dbReference>
<dbReference type="Pfam" id="PF00106">
    <property type="entry name" value="adh_short"/>
    <property type="match status" value="1"/>
</dbReference>
<dbReference type="Proteomes" id="UP000604046">
    <property type="component" value="Unassembled WGS sequence"/>
</dbReference>
<dbReference type="OrthoDB" id="1204at2759"/>
<dbReference type="GO" id="GO:0006559">
    <property type="term" value="P:L-phenylalanine catabolic process"/>
    <property type="evidence" value="ECO:0007669"/>
    <property type="project" value="TreeGrafter"/>
</dbReference>
<keyword evidence="4" id="KW-0560">Oxidoreductase</keyword>
<keyword evidence="5" id="KW-0783">Tetrahydrobiopterin biosynthesis</keyword>
<dbReference type="EMBL" id="CAJNDS010002391">
    <property type="protein sequence ID" value="CAE7458387.1"/>
    <property type="molecule type" value="Genomic_DNA"/>
</dbReference>
<evidence type="ECO:0000256" key="2">
    <source>
        <dbReference type="ARBA" id="ARBA00011738"/>
    </source>
</evidence>
<evidence type="ECO:0000256" key="5">
    <source>
        <dbReference type="ARBA" id="ARBA00023007"/>
    </source>
</evidence>
<dbReference type="GO" id="GO:0006729">
    <property type="term" value="P:tetrahydrobiopterin biosynthetic process"/>
    <property type="evidence" value="ECO:0007669"/>
    <property type="project" value="UniProtKB-KW"/>
</dbReference>
<dbReference type="AlphaFoldDB" id="A0A812RZJ5"/>
<reference evidence="9" key="1">
    <citation type="submission" date="2021-02" db="EMBL/GenBank/DDBJ databases">
        <authorList>
            <person name="Dougan E. K."/>
            <person name="Rhodes N."/>
            <person name="Thang M."/>
            <person name="Chan C."/>
        </authorList>
    </citation>
    <scope>NUCLEOTIDE SEQUENCE</scope>
</reference>
<comment type="similarity">
    <text evidence="1">Belongs to the short-chain dehydrogenases/reductases (SDR) family.</text>
</comment>
<dbReference type="GO" id="GO:0005737">
    <property type="term" value="C:cytoplasm"/>
    <property type="evidence" value="ECO:0007669"/>
    <property type="project" value="TreeGrafter"/>
</dbReference>
<comment type="caution">
    <text evidence="9">The sequence shown here is derived from an EMBL/GenBank/DDBJ whole genome shotgun (WGS) entry which is preliminary data.</text>
</comment>
<keyword evidence="10" id="KW-1185">Reference proteome</keyword>
<accession>A0A812RZJ5</accession>
<organism evidence="9 10">
    <name type="scientific">Symbiodinium natans</name>
    <dbReference type="NCBI Taxonomy" id="878477"/>
    <lineage>
        <taxon>Eukaryota</taxon>
        <taxon>Sar</taxon>
        <taxon>Alveolata</taxon>
        <taxon>Dinophyceae</taxon>
        <taxon>Suessiales</taxon>
        <taxon>Symbiodiniaceae</taxon>
        <taxon>Symbiodinium</taxon>
    </lineage>
</organism>
<sequence>MAMVESSVYSSIVAAYVSAHMLRSGGLLILPGAAAAWSPTAWSLPYGAAKVAVHHLVRSLAENSLPGSAKTIGLAPQILDTAQNRQAMPDADVSTWATLDEVAEQIESWCGDPEAVQTGHVYLIDKKPGLKATFEARKPL</sequence>
<evidence type="ECO:0000256" key="4">
    <source>
        <dbReference type="ARBA" id="ARBA00023002"/>
    </source>
</evidence>
<dbReference type="InterPro" id="IPR002347">
    <property type="entry name" value="SDR_fam"/>
</dbReference>
<name>A0A812RZJ5_9DINO</name>
<comment type="subunit">
    <text evidence="2">Homodimer.</text>
</comment>